<feature type="signal peptide" evidence="5">
    <location>
        <begin position="1"/>
        <end position="21"/>
    </location>
</feature>
<keyword evidence="5" id="KW-0732">Signal</keyword>
<dbReference type="InterPro" id="IPR037682">
    <property type="entry name" value="TonB_C"/>
</dbReference>
<evidence type="ECO:0000259" key="6">
    <source>
        <dbReference type="PROSITE" id="PS52015"/>
    </source>
</evidence>
<evidence type="ECO:0000256" key="5">
    <source>
        <dbReference type="SAM" id="SignalP"/>
    </source>
</evidence>
<dbReference type="GO" id="GO:0016020">
    <property type="term" value="C:membrane"/>
    <property type="evidence" value="ECO:0007669"/>
    <property type="project" value="UniProtKB-SubCell"/>
</dbReference>
<feature type="domain" description="TonB C-terminal" evidence="6">
    <location>
        <begin position="230"/>
        <end position="325"/>
    </location>
</feature>
<dbReference type="Pfam" id="PF03544">
    <property type="entry name" value="TonB_C"/>
    <property type="match status" value="2"/>
</dbReference>
<feature type="chain" id="PRO_5016355856" description="TonB C-terminal domain-containing protein" evidence="5">
    <location>
        <begin position="22"/>
        <end position="431"/>
    </location>
</feature>
<evidence type="ECO:0000256" key="1">
    <source>
        <dbReference type="ARBA" id="ARBA00004167"/>
    </source>
</evidence>
<protein>
    <recommendedName>
        <fullName evidence="6">TonB C-terminal domain-containing protein</fullName>
    </recommendedName>
</protein>
<dbReference type="PROSITE" id="PS52015">
    <property type="entry name" value="TONB_CTD"/>
    <property type="match status" value="1"/>
</dbReference>
<reference evidence="8" key="1">
    <citation type="submission" date="2018-05" db="EMBL/GenBank/DDBJ databases">
        <authorList>
            <person name="Li X."/>
        </authorList>
    </citation>
    <scope>NUCLEOTIDE SEQUENCE [LARGE SCALE GENOMIC DNA]</scope>
    <source>
        <strain evidence="8">HKS-05</strain>
    </source>
</reference>
<dbReference type="Gene3D" id="3.30.1150.10">
    <property type="match status" value="2"/>
</dbReference>
<organism evidence="7 8">
    <name type="scientific">Phenylobacterium hankyongense</name>
    <dbReference type="NCBI Taxonomy" id="1813876"/>
    <lineage>
        <taxon>Bacteria</taxon>
        <taxon>Pseudomonadati</taxon>
        <taxon>Pseudomonadota</taxon>
        <taxon>Alphaproteobacteria</taxon>
        <taxon>Caulobacterales</taxon>
        <taxon>Caulobacteraceae</taxon>
        <taxon>Phenylobacterium</taxon>
    </lineage>
</organism>
<dbReference type="GO" id="GO:0055085">
    <property type="term" value="P:transmembrane transport"/>
    <property type="evidence" value="ECO:0007669"/>
    <property type="project" value="InterPro"/>
</dbReference>
<dbReference type="SUPFAM" id="SSF74653">
    <property type="entry name" value="TolA/TonB C-terminal domain"/>
    <property type="match status" value="2"/>
</dbReference>
<keyword evidence="8" id="KW-1185">Reference proteome</keyword>
<evidence type="ECO:0000256" key="4">
    <source>
        <dbReference type="ARBA" id="ARBA00023136"/>
    </source>
</evidence>
<gene>
    <name evidence="7" type="ORF">DJ021_04455</name>
</gene>
<comment type="caution">
    <text evidence="7">The sequence shown here is derived from an EMBL/GenBank/DDBJ whole genome shotgun (WGS) entry which is preliminary data.</text>
</comment>
<accession>A0A328AVU0</accession>
<dbReference type="NCBIfam" id="TIGR01352">
    <property type="entry name" value="tonB_Cterm"/>
    <property type="match status" value="1"/>
</dbReference>
<evidence type="ECO:0000313" key="8">
    <source>
        <dbReference type="Proteomes" id="UP000249842"/>
    </source>
</evidence>
<proteinExistence type="predicted"/>
<evidence type="ECO:0000313" key="7">
    <source>
        <dbReference type="EMBL" id="RAK59103.1"/>
    </source>
</evidence>
<name>A0A328AVU0_9CAUL</name>
<comment type="subcellular location">
    <subcellularLocation>
        <location evidence="1">Membrane</location>
        <topology evidence="1">Single-pass membrane protein</topology>
    </subcellularLocation>
</comment>
<dbReference type="OrthoDB" id="7201913at2"/>
<dbReference type="InterPro" id="IPR006260">
    <property type="entry name" value="TonB/TolA_C"/>
</dbReference>
<evidence type="ECO:0000256" key="2">
    <source>
        <dbReference type="ARBA" id="ARBA00022692"/>
    </source>
</evidence>
<keyword evidence="4" id="KW-0472">Membrane</keyword>
<keyword evidence="2" id="KW-0812">Transmembrane</keyword>
<sequence length="431" mass="44717">MRWRSAVIILALGSVAAAAHARPPSRWIHHPSNQELINALPAETVRQGFGGAAIARCKVDAGGRLSACRLVHETPAGHGYGAALLALAPAYQLSPAAAKAEAVDGEVMLAEDWYRQDTPADWLRKPTPADMLVVWPTQAWAKGLGGRAIIACQVTTQGALLDCVTLSEKPAGEHFGAAAIALTPQFLMKPATLKGAPVVSMVNIPINFEAPGGPRRQDSFGSRKVVDPSIAWPEAPSHADVVAAYPAKARASGAGGRATLDCSLEKDGRLQHCSTVSEQPRGQGFAEAAKALAKRFRANPLPPKSGPASVQLPFTFDPAMLASGEPVIGKPQWASLPSVEDTNGAFKDIKATGDLRVTLKCKVQPGGTVAGCTAQNEQPAASGLAAAALALAPKFRLATWTVEGLPTIGGVVTVPILYRVGNGAPAAKPAP</sequence>
<dbReference type="EMBL" id="QFYP01000001">
    <property type="protein sequence ID" value="RAK59103.1"/>
    <property type="molecule type" value="Genomic_DNA"/>
</dbReference>
<dbReference type="AlphaFoldDB" id="A0A328AVU0"/>
<keyword evidence="3" id="KW-1133">Transmembrane helix</keyword>
<evidence type="ECO:0000256" key="3">
    <source>
        <dbReference type="ARBA" id="ARBA00022989"/>
    </source>
</evidence>
<dbReference type="Proteomes" id="UP000249842">
    <property type="component" value="Unassembled WGS sequence"/>
</dbReference>
<dbReference type="RefSeq" id="WP_111456396.1">
    <property type="nucleotide sequence ID" value="NZ_QFYP01000001.1"/>
</dbReference>